<proteinExistence type="predicted"/>
<dbReference type="EMBL" id="JACHKY010000003">
    <property type="protein sequence ID" value="MBB4798163.1"/>
    <property type="molecule type" value="Genomic_DNA"/>
</dbReference>
<comment type="caution">
    <text evidence="3">The sequence shown here is derived from an EMBL/GenBank/DDBJ whole genome shotgun (WGS) entry which is preliminary data.</text>
</comment>
<evidence type="ECO:0000313" key="3">
    <source>
        <dbReference type="EMBL" id="MBB4798163.1"/>
    </source>
</evidence>
<feature type="domain" description="Right handed beta helix" evidence="2">
    <location>
        <begin position="155"/>
        <end position="275"/>
    </location>
</feature>
<dbReference type="SUPFAM" id="SSF51126">
    <property type="entry name" value="Pectin lyase-like"/>
    <property type="match status" value="1"/>
</dbReference>
<dbReference type="Proteomes" id="UP000539957">
    <property type="component" value="Unassembled WGS sequence"/>
</dbReference>
<evidence type="ECO:0000256" key="1">
    <source>
        <dbReference type="SAM" id="MobiDB-lite"/>
    </source>
</evidence>
<reference evidence="3 4" key="1">
    <citation type="submission" date="2020-08" db="EMBL/GenBank/DDBJ databases">
        <title>Functional genomics of gut bacteria from endangered species of beetles.</title>
        <authorList>
            <person name="Carlos-Shanley C."/>
        </authorList>
    </citation>
    <scope>NUCLEOTIDE SEQUENCE [LARGE SCALE GENOMIC DNA]</scope>
    <source>
        <strain evidence="3 4">S00123</strain>
    </source>
</reference>
<dbReference type="Gene3D" id="2.160.20.10">
    <property type="entry name" value="Single-stranded right-handed beta-helix, Pectin lyase-like"/>
    <property type="match status" value="1"/>
</dbReference>
<dbReference type="AlphaFoldDB" id="A0A7W7IQ00"/>
<organism evidence="3 4">
    <name type="scientific">Brevundimonas bullata</name>
    <dbReference type="NCBI Taxonomy" id="13160"/>
    <lineage>
        <taxon>Bacteria</taxon>
        <taxon>Pseudomonadati</taxon>
        <taxon>Pseudomonadota</taxon>
        <taxon>Alphaproteobacteria</taxon>
        <taxon>Caulobacterales</taxon>
        <taxon>Caulobacteraceae</taxon>
        <taxon>Brevundimonas</taxon>
    </lineage>
</organism>
<gene>
    <name evidence="3" type="ORF">HNP32_001907</name>
</gene>
<protein>
    <recommendedName>
        <fullName evidence="2">Right handed beta helix domain-containing protein</fullName>
    </recommendedName>
</protein>
<dbReference type="InterPro" id="IPR039448">
    <property type="entry name" value="Beta_helix"/>
</dbReference>
<dbReference type="Pfam" id="PF13229">
    <property type="entry name" value="Beta_helix"/>
    <property type="match status" value="1"/>
</dbReference>
<keyword evidence="4" id="KW-1185">Reference proteome</keyword>
<feature type="region of interest" description="Disordered" evidence="1">
    <location>
        <begin position="304"/>
        <end position="323"/>
    </location>
</feature>
<evidence type="ECO:0000313" key="4">
    <source>
        <dbReference type="Proteomes" id="UP000539957"/>
    </source>
</evidence>
<dbReference type="RefSeq" id="WP_184269421.1">
    <property type="nucleotide sequence ID" value="NZ_JACHKY010000003.1"/>
</dbReference>
<name>A0A7W7IQ00_9CAUL</name>
<dbReference type="InterPro" id="IPR012334">
    <property type="entry name" value="Pectin_lyas_fold"/>
</dbReference>
<sequence>MATWLATLWLSAAPEAWSLPAARPCTASQIGELTADATTPYRLTCRAVLSAGQAITRPLLIEGAEASGAGLDCRAGVVGRPGVATTTRQPTVAIWSRRVSASHWSRPTDIRIENCTIHGAVRVWGMGADGGYDDLRASSRTVDHTATTQGAAPSHIELHRVTIVGTGSIPLYVGPGVTRLSLTNSTLTGRSDATALYLDAESADNRIENSTIAAATRREAVAVDGSARNRITGNRFTLGGRGGVFLYRNCGERGVIRHQTPSDNQITDNIFSDAARLRPRLVVVGAREGSRSYCSADRGYPFGSSAHDGDGATNNVVARNIRR</sequence>
<evidence type="ECO:0000259" key="2">
    <source>
        <dbReference type="Pfam" id="PF13229"/>
    </source>
</evidence>
<accession>A0A7W7IQ00</accession>
<dbReference type="InterPro" id="IPR011050">
    <property type="entry name" value="Pectin_lyase_fold/virulence"/>
</dbReference>